<dbReference type="Pfam" id="PF13715">
    <property type="entry name" value="CarbopepD_reg_2"/>
    <property type="match status" value="1"/>
</dbReference>
<accession>A0ABS5IXJ0</accession>
<dbReference type="Gene3D" id="2.170.130.10">
    <property type="entry name" value="TonB-dependent receptor, plug domain"/>
    <property type="match status" value="1"/>
</dbReference>
<dbReference type="InterPro" id="IPR023997">
    <property type="entry name" value="TonB-dep_OMP_SusC/RagA_CS"/>
</dbReference>
<keyword evidence="1" id="KW-0813">Transport</keyword>
<feature type="signal peptide" evidence="2">
    <location>
        <begin position="1"/>
        <end position="34"/>
    </location>
</feature>
<keyword evidence="5" id="KW-1185">Reference proteome</keyword>
<comment type="subcellular location">
    <subcellularLocation>
        <location evidence="1">Cell outer membrane</location>
        <topology evidence="1">Multi-pass membrane protein</topology>
    </subcellularLocation>
</comment>
<dbReference type="SUPFAM" id="SSF49464">
    <property type="entry name" value="Carboxypeptidase regulatory domain-like"/>
    <property type="match status" value="1"/>
</dbReference>
<protein>
    <submittedName>
        <fullName evidence="4">TonB-dependent receptor</fullName>
    </submittedName>
</protein>
<dbReference type="EMBL" id="JAGTXB010000002">
    <property type="protein sequence ID" value="MBS0027062.1"/>
    <property type="molecule type" value="Genomic_DNA"/>
</dbReference>
<evidence type="ECO:0000256" key="1">
    <source>
        <dbReference type="PROSITE-ProRule" id="PRU01360"/>
    </source>
</evidence>
<keyword evidence="2" id="KW-0732">Signal</keyword>
<gene>
    <name evidence="4" type="ORF">KE626_07055</name>
</gene>
<evidence type="ECO:0000313" key="4">
    <source>
        <dbReference type="EMBL" id="MBS0027062.1"/>
    </source>
</evidence>
<keyword evidence="1" id="KW-0812">Transmembrane</keyword>
<evidence type="ECO:0000256" key="2">
    <source>
        <dbReference type="SAM" id="SignalP"/>
    </source>
</evidence>
<keyword evidence="4" id="KW-0675">Receptor</keyword>
<dbReference type="InterPro" id="IPR012910">
    <property type="entry name" value="Plug_dom"/>
</dbReference>
<proteinExistence type="inferred from homology"/>
<dbReference type="PROSITE" id="PS52016">
    <property type="entry name" value="TONB_DEPENDENT_REC_3"/>
    <property type="match status" value="1"/>
</dbReference>
<keyword evidence="1" id="KW-1134">Transmembrane beta strand</keyword>
<feature type="chain" id="PRO_5046111083" evidence="2">
    <location>
        <begin position="35"/>
        <end position="1148"/>
    </location>
</feature>
<feature type="domain" description="TonB-dependent receptor plug" evidence="3">
    <location>
        <begin position="230"/>
        <end position="345"/>
    </location>
</feature>
<sequence length="1148" mass="125318">MRKSIRHYQLAMRKVVRLLVLCGLVCTSFFSVQAQTSTPSLQSVVTVKGNDVSLLQVFRAIKKQTGLTLVYSNQLLNDAEKISLDFRGAKLDDVLNFIFKSKNISYVIQRNRIVLDKKAAIQEPVTAAPGNTPDEKQAEWLIRGLVMDADGNPLPGATISVKDSKKGTVTDVMGVFSINAAKDDILKIAMMGMKPEEVRVSSQKTLKISLSAKVDELNEVVVVGFGAQKKVTVTGSVASVNMADMKTPVRSLTNALVGKVAGIISMQSGGGEPGYDNPNFTIRGIGSFTGSTSPLIIVDGVQREDVNSTYGGAFNNIDPEDIQSISLLKDASATAVYGAKGANGVLIITTRRGIAGKPKVSAKAETGFSGLTQLPKMLDGVSYMKLYNEAQVNMGNNPTYSDETIRKTASGLDPYLYPNVDWLNTIYKKWASMTNANVNVSGGGEAMRYYVSMSFYNQDGQYNVSKVDYNPNLNFKRYDFRSNVDLNVTKTTLLSLNLASMLVNSRYPGNSAGAIWYSAYGTNPISFPVQYPGNKWAGPRNNGGTNPFNLVQNSGYSTEFRPSIQSVLNVNQKLDAIAAGLSANVRFSFDTYGEFDNSRTGLNDLWFADRRNEDGSLNFERTRTGNTYLGYSSSSSGERMMYLEGTVNYDRSFGKHNIGALLVGAIRNRLIGSAGELKTAIPFRSQNTAARVTYSYMDKYLAEVNMGATGSENFEKGKRWGYFPAASLGWVISKEDFFTPLTKTISLLKIRGSYGMTGNDLIGNGDRFGYLTYIDGANGTSFGGSGTPTYYGGIAATVIGTQNLTWEKSAKTNIGLELGFWNKLNFVVDAFRDKRTSILVGRSSISSIGGYNGTNIYGNLGELVNRGIDGSVEYTDHIGKDVTFRLFGNITYAKNKILFADKPKAIFPYQQLEGHSFGEMYGYKSLGLFADQNDVDKSPTQIRKVYPGDIKYADLSGDGKIDANDAGYLGKSVFPVWSYGYGFNIGYKNFELSAVFAGVADVGIMANGSEISHGQDGAPGVGVVPFAGMGQYPANGITDMLNRWTPDNPSQNVHYPRLTQASTGDNNYLNSTWWMKDGSFMRLRQASLSYSFITPQMKRKGISSLQVYGAATNLLTFTKFKLWDPELGNNSAKYPYPKTVTIGVRAQF</sequence>
<dbReference type="Pfam" id="PF07715">
    <property type="entry name" value="Plug"/>
    <property type="match status" value="1"/>
</dbReference>
<dbReference type="Gene3D" id="2.60.40.1120">
    <property type="entry name" value="Carboxypeptidase-like, regulatory domain"/>
    <property type="match status" value="1"/>
</dbReference>
<dbReference type="NCBIfam" id="TIGR04057">
    <property type="entry name" value="SusC_RagA_signa"/>
    <property type="match status" value="1"/>
</dbReference>
<evidence type="ECO:0000259" key="3">
    <source>
        <dbReference type="Pfam" id="PF07715"/>
    </source>
</evidence>
<dbReference type="InterPro" id="IPR008969">
    <property type="entry name" value="CarboxyPept-like_regulatory"/>
</dbReference>
<dbReference type="NCBIfam" id="TIGR04056">
    <property type="entry name" value="OMP_RagA_SusC"/>
    <property type="match status" value="1"/>
</dbReference>
<dbReference type="InterPro" id="IPR023996">
    <property type="entry name" value="TonB-dep_OMP_SusC/RagA"/>
</dbReference>
<evidence type="ECO:0000313" key="5">
    <source>
        <dbReference type="Proteomes" id="UP000676386"/>
    </source>
</evidence>
<reference evidence="4 5" key="1">
    <citation type="submission" date="2021-04" db="EMBL/GenBank/DDBJ databases">
        <title>Chitinophaga sp. nov., isolated from the rhizosphere soil.</title>
        <authorList>
            <person name="He S."/>
        </authorList>
    </citation>
    <scope>NUCLEOTIDE SEQUENCE [LARGE SCALE GENOMIC DNA]</scope>
    <source>
        <strain evidence="4 5">2R12</strain>
    </source>
</reference>
<comment type="similarity">
    <text evidence="1">Belongs to the TonB-dependent receptor family.</text>
</comment>
<dbReference type="Proteomes" id="UP000676386">
    <property type="component" value="Unassembled WGS sequence"/>
</dbReference>
<dbReference type="InterPro" id="IPR039426">
    <property type="entry name" value="TonB-dep_rcpt-like"/>
</dbReference>
<organism evidence="4 5">
    <name type="scientific">Chitinophaga hostae</name>
    <dbReference type="NCBI Taxonomy" id="2831022"/>
    <lineage>
        <taxon>Bacteria</taxon>
        <taxon>Pseudomonadati</taxon>
        <taxon>Bacteroidota</taxon>
        <taxon>Chitinophagia</taxon>
        <taxon>Chitinophagales</taxon>
        <taxon>Chitinophagaceae</taxon>
        <taxon>Chitinophaga</taxon>
    </lineage>
</organism>
<dbReference type="RefSeq" id="WP_211972151.1">
    <property type="nucleotide sequence ID" value="NZ_CBFHAM010000038.1"/>
</dbReference>
<dbReference type="InterPro" id="IPR037066">
    <property type="entry name" value="Plug_dom_sf"/>
</dbReference>
<dbReference type="SUPFAM" id="SSF56935">
    <property type="entry name" value="Porins"/>
    <property type="match status" value="1"/>
</dbReference>
<comment type="caution">
    <text evidence="4">The sequence shown here is derived from an EMBL/GenBank/DDBJ whole genome shotgun (WGS) entry which is preliminary data.</text>
</comment>
<keyword evidence="1" id="KW-0472">Membrane</keyword>
<name>A0ABS5IXJ0_9BACT</name>
<keyword evidence="1" id="KW-0998">Cell outer membrane</keyword>